<keyword evidence="1" id="KW-0479">Metal-binding</keyword>
<feature type="region of interest" description="Disordered" evidence="3">
    <location>
        <begin position="1"/>
        <end position="32"/>
    </location>
</feature>
<dbReference type="AlphaFoldDB" id="A0AA38CNK8"/>
<name>A0AA38CNK8_TAXCH</name>
<accession>A0AA38CNK8</accession>
<dbReference type="InterPro" id="IPR053057">
    <property type="entry name" value="XLG_GTP-binding"/>
</dbReference>
<feature type="compositionally biased region" description="Basic and acidic residues" evidence="3">
    <location>
        <begin position="209"/>
        <end position="219"/>
    </location>
</feature>
<sequence length="343" mass="37132">MAKAGSAVFAANPNSNNADPTTESLSIPKKPNSGMEKLEALYENIPEDFQEELTLSNIAGSFKFKESTTRPKRKEEIDLDAINAKLVKNMARQNSNNTDSSVSSIDFGKGLQAVKPSSSQREKIQNPATTGVLQCPSDGSDNSTRYILKGSNIRDPLAYSDPDDNISMHSDASSNLAGSQRKSSMFSTDLDVSYTSAPSVRGSKARMPKPTEADQDKSSQKRQGTPHTNICSICDKSVYLGKYRCLVCGRAYCKACVAQGMGDMPEGRKCTACVGHRFSQRYIAQAGKIGCCVSLPSSVKQAELKWAELGARKPRNRSTTPNVSPRGSRKSARVSPTRPNRAT</sequence>
<comment type="caution">
    <text evidence="4">The sequence shown here is derived from an EMBL/GenBank/DDBJ whole genome shotgun (WGS) entry which is preliminary data.</text>
</comment>
<dbReference type="PANTHER" id="PTHR36486">
    <property type="entry name" value="OS01G0977800 PROTEIN"/>
    <property type="match status" value="1"/>
</dbReference>
<dbReference type="EMBL" id="JAHRHJ020000009">
    <property type="protein sequence ID" value="KAH9300697.1"/>
    <property type="molecule type" value="Genomic_DNA"/>
</dbReference>
<reference evidence="4 5" key="1">
    <citation type="journal article" date="2021" name="Nat. Plants">
        <title>The Taxus genome provides insights into paclitaxel biosynthesis.</title>
        <authorList>
            <person name="Xiong X."/>
            <person name="Gou J."/>
            <person name="Liao Q."/>
            <person name="Li Y."/>
            <person name="Zhou Q."/>
            <person name="Bi G."/>
            <person name="Li C."/>
            <person name="Du R."/>
            <person name="Wang X."/>
            <person name="Sun T."/>
            <person name="Guo L."/>
            <person name="Liang H."/>
            <person name="Lu P."/>
            <person name="Wu Y."/>
            <person name="Zhang Z."/>
            <person name="Ro D.K."/>
            <person name="Shang Y."/>
            <person name="Huang S."/>
            <person name="Yan J."/>
        </authorList>
    </citation>
    <scope>NUCLEOTIDE SEQUENCE [LARGE SCALE GENOMIC DNA]</scope>
    <source>
        <strain evidence="4">Ta-2019</strain>
    </source>
</reference>
<organism evidence="4 5">
    <name type="scientific">Taxus chinensis</name>
    <name type="common">Chinese yew</name>
    <name type="synonym">Taxus wallichiana var. chinensis</name>
    <dbReference type="NCBI Taxonomy" id="29808"/>
    <lineage>
        <taxon>Eukaryota</taxon>
        <taxon>Viridiplantae</taxon>
        <taxon>Streptophyta</taxon>
        <taxon>Embryophyta</taxon>
        <taxon>Tracheophyta</taxon>
        <taxon>Spermatophyta</taxon>
        <taxon>Pinopsida</taxon>
        <taxon>Pinidae</taxon>
        <taxon>Conifers II</taxon>
        <taxon>Cupressales</taxon>
        <taxon>Taxaceae</taxon>
        <taxon>Taxus</taxon>
    </lineage>
</organism>
<proteinExistence type="predicted"/>
<feature type="region of interest" description="Disordered" evidence="3">
    <location>
        <begin position="309"/>
        <end position="343"/>
    </location>
</feature>
<feature type="compositionally biased region" description="Polar residues" evidence="3">
    <location>
        <begin position="167"/>
        <end position="182"/>
    </location>
</feature>
<evidence type="ECO:0000256" key="1">
    <source>
        <dbReference type="ARBA" id="ARBA00022771"/>
    </source>
</evidence>
<feature type="compositionally biased region" description="Polar residues" evidence="3">
    <location>
        <begin position="12"/>
        <end position="25"/>
    </location>
</feature>
<dbReference type="SUPFAM" id="SSF57903">
    <property type="entry name" value="FYVE/PHD zinc finger"/>
    <property type="match status" value="1"/>
</dbReference>
<keyword evidence="1" id="KW-0863">Zinc-finger</keyword>
<keyword evidence="5" id="KW-1185">Reference proteome</keyword>
<dbReference type="GO" id="GO:0008270">
    <property type="term" value="F:zinc ion binding"/>
    <property type="evidence" value="ECO:0007669"/>
    <property type="project" value="UniProtKB-KW"/>
</dbReference>
<dbReference type="PANTHER" id="PTHR36486:SF2">
    <property type="entry name" value="OS01G0977800 PROTEIN"/>
    <property type="match status" value="1"/>
</dbReference>
<evidence type="ECO:0000256" key="2">
    <source>
        <dbReference type="ARBA" id="ARBA00022833"/>
    </source>
</evidence>
<keyword evidence="2" id="KW-0862">Zinc</keyword>
<evidence type="ECO:0000256" key="3">
    <source>
        <dbReference type="SAM" id="MobiDB-lite"/>
    </source>
</evidence>
<evidence type="ECO:0000313" key="4">
    <source>
        <dbReference type="EMBL" id="KAH9300697.1"/>
    </source>
</evidence>
<feature type="compositionally biased region" description="Polar residues" evidence="3">
    <location>
        <begin position="126"/>
        <end position="145"/>
    </location>
</feature>
<evidence type="ECO:0000313" key="5">
    <source>
        <dbReference type="Proteomes" id="UP000824469"/>
    </source>
</evidence>
<feature type="region of interest" description="Disordered" evidence="3">
    <location>
        <begin position="195"/>
        <end position="226"/>
    </location>
</feature>
<gene>
    <name evidence="4" type="ORF">KI387_012280</name>
</gene>
<dbReference type="Proteomes" id="UP000824469">
    <property type="component" value="Unassembled WGS sequence"/>
</dbReference>
<protein>
    <submittedName>
        <fullName evidence="4">Uncharacterized protein</fullName>
    </submittedName>
</protein>
<feature type="region of interest" description="Disordered" evidence="3">
    <location>
        <begin position="112"/>
        <end position="182"/>
    </location>
</feature>
<dbReference type="InterPro" id="IPR011011">
    <property type="entry name" value="Znf_FYVE_PHD"/>
</dbReference>